<feature type="signal peptide" evidence="1">
    <location>
        <begin position="1"/>
        <end position="20"/>
    </location>
</feature>
<dbReference type="GO" id="GO:0016787">
    <property type="term" value="F:hydrolase activity"/>
    <property type="evidence" value="ECO:0007669"/>
    <property type="project" value="InterPro"/>
</dbReference>
<feature type="chain" id="PRO_5023114910" evidence="1">
    <location>
        <begin position="21"/>
        <end position="1219"/>
    </location>
</feature>
<dbReference type="SUPFAM" id="SSF56300">
    <property type="entry name" value="Metallo-dependent phosphatases"/>
    <property type="match status" value="1"/>
</dbReference>
<dbReference type="EMBL" id="VORT01000005">
    <property type="protein sequence ID" value="TXD73188.1"/>
    <property type="molecule type" value="Genomic_DNA"/>
</dbReference>
<evidence type="ECO:0000313" key="4">
    <source>
        <dbReference type="EMBL" id="TXD73188.1"/>
    </source>
</evidence>
<feature type="domain" description="Calcineurin-like phosphoesterase" evidence="2">
    <location>
        <begin position="41"/>
        <end position="237"/>
    </location>
</feature>
<organism evidence="4 5">
    <name type="scientific">Aequorivita antarctica</name>
    <dbReference type="NCBI Taxonomy" id="153266"/>
    <lineage>
        <taxon>Bacteria</taxon>
        <taxon>Pseudomonadati</taxon>
        <taxon>Bacteroidota</taxon>
        <taxon>Flavobacteriia</taxon>
        <taxon>Flavobacteriales</taxon>
        <taxon>Flavobacteriaceae</taxon>
        <taxon>Aequorivita</taxon>
    </lineage>
</organism>
<evidence type="ECO:0000313" key="5">
    <source>
        <dbReference type="Proteomes" id="UP000321497"/>
    </source>
</evidence>
<keyword evidence="1" id="KW-0732">Signal</keyword>
<dbReference type="Pfam" id="PF00149">
    <property type="entry name" value="Metallophos"/>
    <property type="match status" value="1"/>
</dbReference>
<evidence type="ECO:0000259" key="3">
    <source>
        <dbReference type="Pfam" id="PF03865"/>
    </source>
</evidence>
<dbReference type="OrthoDB" id="333971at2"/>
<dbReference type="AlphaFoldDB" id="A0A5C6Z1F8"/>
<dbReference type="InterPro" id="IPR005565">
    <property type="entry name" value="Hemolysn_activator_HlyB_C"/>
</dbReference>
<evidence type="ECO:0000256" key="1">
    <source>
        <dbReference type="SAM" id="SignalP"/>
    </source>
</evidence>
<dbReference type="RefSeq" id="WP_111844553.1">
    <property type="nucleotide sequence ID" value="NZ_UEGI01000007.1"/>
</dbReference>
<dbReference type="Proteomes" id="UP000321497">
    <property type="component" value="Unassembled WGS sequence"/>
</dbReference>
<name>A0A5C6Z1F8_9FLAO</name>
<sequence>MKKIFLISLALILTSCATYKFTPESGLETDVKDIDSKTTNVFLIGDSGKPDENGSAPKALRVMQQKFAAADKEDVLLFLGDNIYSKGFPTTDGEKADTAKKVLQLQVDIAKTFPGKVIFIPGNHDWYSGVKGLKKQEKLVEDALGKNTFLPENGCPIKKVDLSDDIVLLIVDSQWYITNWNRHPTINDECEIKSRSLFLDEFRDEIKKARGKTTLVAIHHPMYTNGPHDGQYSFVDYMNPFPVLGTLKNIIRSTSGISHADLSNQFYNELRRNLVAAAQQNDNVVFLSGHEHNLQFITSDNLTQIISGSGSKTTPLRVRNDDEFGLGANGYALLNIYKDNSSNVQFIDANSNEVVFRKAIKNARQSKSSDYPKTFKDSIVASVYTKEETKKSGFYKFLWGERYRKYFGTEVKVQTVDLDTLYGGLKPVRKGGGTQSISLRLRAPDGKEYVMRAVEKSATQYIQALLFKDNFVEGQFDDTASEKLVKDVFTGSHPYAPLVIYTLSDAIGVYHLNPQLFFIPKQHALGEFNDEFGDELYLFEEHASDGHTELANGKFTGDIISTLDMMQDLHSDEDVVIDQESYIRARLFDMLIGDWDRHQDQWRWMEFKEKGKKVYRPLPRDRDQAFSVMSDGFILGAGVALIPTARVLRKYSPDLKDVKGVNLEPYPLDVAFLVDIDKKVWDKEVRSITEHITDSVIDLAFSKMPKEVQDEGMEKIKNTLKQRRTNLQKIADRYYKLTSKYAVLTGTNKDDYIKIKAEENGEVIVAIFRKKDGTIKDRFHYKKYSPKTTKEIWVYGLDDDDTFEVIGKSKKIKIRLIGGQNNDDYKVIDGRNVIIYDYKSKKNDLSEAKKARIKLTDDYETNVYDYKKMKANTNQMIPTIGTNPDDGLKLGLSNTYTTYGFERNPFTSQHKLKGAYYFATSGYELNYRGEFSHVINKLNFALNLNFQSPNFTQNFFGYGNETSNYDDDLEEDYNRVRIRNFSISPQLIWNSKRGSTLSLGATYETIEVDKTENRFVDGNPALPDYLFGEVQFAGANTKFEFVNYDTQAYPTMGMLFNINIGFKSNLDQSSRNYGYLISKWSISHKLIPSGKLVLATTLKGHLNFGNDYEFYQAASIGGTDGLRGYRNQRFSGKRAFYQNTDLRYSFSNLKTTLIPIKIGVYGSFDYGRVWLPNYDYSEKWHNTYGGGLFINGAELLSANLGVFSSEDGIRVAFGLGFGF</sequence>
<gene>
    <name evidence="4" type="ORF">ESU54_08610</name>
</gene>
<dbReference type="Gene3D" id="3.60.21.10">
    <property type="match status" value="1"/>
</dbReference>
<dbReference type="Pfam" id="PF03865">
    <property type="entry name" value="ShlB"/>
    <property type="match status" value="1"/>
</dbReference>
<comment type="caution">
    <text evidence="4">The sequence shown here is derived from an EMBL/GenBank/DDBJ whole genome shotgun (WGS) entry which is preliminary data.</text>
</comment>
<feature type="domain" description="Haemolysin activator HlyB C-terminal" evidence="3">
    <location>
        <begin position="1114"/>
        <end position="1183"/>
    </location>
</feature>
<dbReference type="PROSITE" id="PS51257">
    <property type="entry name" value="PROKAR_LIPOPROTEIN"/>
    <property type="match status" value="1"/>
</dbReference>
<dbReference type="InterPro" id="IPR004843">
    <property type="entry name" value="Calcineurin-like_PHP"/>
</dbReference>
<keyword evidence="5" id="KW-1185">Reference proteome</keyword>
<proteinExistence type="predicted"/>
<accession>A0A5C6Z1F8</accession>
<reference evidence="4 5" key="1">
    <citation type="submission" date="2019-08" db="EMBL/GenBank/DDBJ databases">
        <title>Genome of Aequorivita antarctica SW49 (type strain).</title>
        <authorList>
            <person name="Bowman J.P."/>
        </authorList>
    </citation>
    <scope>NUCLEOTIDE SEQUENCE [LARGE SCALE GENOMIC DNA]</scope>
    <source>
        <strain evidence="4 5">SW49</strain>
    </source>
</reference>
<evidence type="ECO:0000259" key="2">
    <source>
        <dbReference type="Pfam" id="PF00149"/>
    </source>
</evidence>
<protein>
    <submittedName>
        <fullName evidence="4">Phosphoesterase</fullName>
    </submittedName>
</protein>
<dbReference type="Gene3D" id="2.40.160.50">
    <property type="entry name" value="membrane protein fhac: a member of the omp85/tpsb transporter family"/>
    <property type="match status" value="1"/>
</dbReference>
<dbReference type="InterPro" id="IPR029052">
    <property type="entry name" value="Metallo-depent_PP-like"/>
</dbReference>